<keyword evidence="1" id="KW-0001">2Fe-2S</keyword>
<evidence type="ECO:0000256" key="4">
    <source>
        <dbReference type="ARBA" id="ARBA00023014"/>
    </source>
</evidence>
<sequence>MSADHATARVLRNGPLELRGRVLLNGEAVGEEAWLCRCGASANKPWCDGSHSQSGCTLTGDPPRRDGVALPDAAAPLDLSPQPNGPVKASGPLVILNDAGEVTDRAMQVFLCRCGKSAKQPYCDGTHRRSGFVAP</sequence>
<reference evidence="7" key="2">
    <citation type="submission" date="2020-09" db="EMBL/GenBank/DDBJ databases">
        <authorList>
            <person name="Sun Q."/>
            <person name="Zhou Y."/>
        </authorList>
    </citation>
    <scope>NUCLEOTIDE SEQUENCE</scope>
    <source>
        <strain evidence="7">CGMCC 1.3617</strain>
    </source>
</reference>
<evidence type="ECO:0000259" key="6">
    <source>
        <dbReference type="SMART" id="SM00704"/>
    </source>
</evidence>
<protein>
    <recommendedName>
        <fullName evidence="6">Iron-binding zinc finger CDGSH type domain-containing protein</fullName>
    </recommendedName>
</protein>
<keyword evidence="3" id="KW-0408">Iron</keyword>
<organism evidence="7 8">
    <name type="scientific">Neoroseomonas lacus</name>
    <dbReference type="NCBI Taxonomy" id="287609"/>
    <lineage>
        <taxon>Bacteria</taxon>
        <taxon>Pseudomonadati</taxon>
        <taxon>Pseudomonadota</taxon>
        <taxon>Alphaproteobacteria</taxon>
        <taxon>Acetobacterales</taxon>
        <taxon>Acetobacteraceae</taxon>
        <taxon>Neoroseomonas</taxon>
    </lineage>
</organism>
<dbReference type="InterPro" id="IPR018967">
    <property type="entry name" value="FeS-contain_CDGSH-typ"/>
</dbReference>
<dbReference type="EMBL" id="BMKW01000005">
    <property type="protein sequence ID" value="GGJ15771.1"/>
    <property type="molecule type" value="Genomic_DNA"/>
</dbReference>
<reference evidence="7" key="1">
    <citation type="journal article" date="2014" name="Int. J. Syst. Evol. Microbiol.">
        <title>Complete genome sequence of Corynebacterium casei LMG S-19264T (=DSM 44701T), isolated from a smear-ripened cheese.</title>
        <authorList>
            <consortium name="US DOE Joint Genome Institute (JGI-PGF)"/>
            <person name="Walter F."/>
            <person name="Albersmeier A."/>
            <person name="Kalinowski J."/>
            <person name="Ruckert C."/>
        </authorList>
    </citation>
    <scope>NUCLEOTIDE SEQUENCE</scope>
    <source>
        <strain evidence="7">CGMCC 1.3617</strain>
    </source>
</reference>
<proteinExistence type="predicted"/>
<dbReference type="AlphaFoldDB" id="A0A917KMJ1"/>
<evidence type="ECO:0000256" key="1">
    <source>
        <dbReference type="ARBA" id="ARBA00022714"/>
    </source>
</evidence>
<evidence type="ECO:0000256" key="5">
    <source>
        <dbReference type="SAM" id="MobiDB-lite"/>
    </source>
</evidence>
<gene>
    <name evidence="7" type="ORF">GCM10011320_23890</name>
</gene>
<evidence type="ECO:0000256" key="3">
    <source>
        <dbReference type="ARBA" id="ARBA00023004"/>
    </source>
</evidence>
<dbReference type="RefSeq" id="WP_188967274.1">
    <property type="nucleotide sequence ID" value="NZ_BMKW01000005.1"/>
</dbReference>
<evidence type="ECO:0000256" key="2">
    <source>
        <dbReference type="ARBA" id="ARBA00022723"/>
    </source>
</evidence>
<keyword evidence="8" id="KW-1185">Reference proteome</keyword>
<keyword evidence="4" id="KW-0411">Iron-sulfur</keyword>
<dbReference type="GO" id="GO:0051537">
    <property type="term" value="F:2 iron, 2 sulfur cluster binding"/>
    <property type="evidence" value="ECO:0007669"/>
    <property type="project" value="UniProtKB-KW"/>
</dbReference>
<dbReference type="GO" id="GO:0046872">
    <property type="term" value="F:metal ion binding"/>
    <property type="evidence" value="ECO:0007669"/>
    <property type="project" value="UniProtKB-KW"/>
</dbReference>
<dbReference type="Proteomes" id="UP000661507">
    <property type="component" value="Unassembled WGS sequence"/>
</dbReference>
<dbReference type="InterPro" id="IPR052950">
    <property type="entry name" value="CISD"/>
</dbReference>
<feature type="domain" description="Iron-binding zinc finger CDGSH type" evidence="6">
    <location>
        <begin position="19"/>
        <end position="57"/>
    </location>
</feature>
<accession>A0A917KMJ1</accession>
<dbReference type="GO" id="GO:0005737">
    <property type="term" value="C:cytoplasm"/>
    <property type="evidence" value="ECO:0007669"/>
    <property type="project" value="UniProtKB-ARBA"/>
</dbReference>
<dbReference type="PANTHER" id="PTHR46491:SF3">
    <property type="entry name" value="CDGSH IRON-SULFUR DOMAIN-CONTAINING PROTEIN 3, MITOCHONDRIAL"/>
    <property type="match status" value="1"/>
</dbReference>
<dbReference type="InterPro" id="IPR042216">
    <property type="entry name" value="MitoNEET_CISD"/>
</dbReference>
<keyword evidence="2" id="KW-0479">Metal-binding</keyword>
<comment type="caution">
    <text evidence="7">The sequence shown here is derived from an EMBL/GenBank/DDBJ whole genome shotgun (WGS) entry which is preliminary data.</text>
</comment>
<dbReference type="Pfam" id="PF09360">
    <property type="entry name" value="zf-CDGSH"/>
    <property type="match status" value="2"/>
</dbReference>
<feature type="domain" description="Iron-binding zinc finger CDGSH type" evidence="6">
    <location>
        <begin position="98"/>
        <end position="133"/>
    </location>
</feature>
<dbReference type="SMART" id="SM00704">
    <property type="entry name" value="ZnF_CDGSH"/>
    <property type="match status" value="2"/>
</dbReference>
<evidence type="ECO:0000313" key="7">
    <source>
        <dbReference type="EMBL" id="GGJ15771.1"/>
    </source>
</evidence>
<dbReference type="Gene3D" id="3.40.5.90">
    <property type="entry name" value="CDGSH iron-sulfur domain, mitoNEET-type"/>
    <property type="match status" value="2"/>
</dbReference>
<name>A0A917KMJ1_9PROT</name>
<dbReference type="PANTHER" id="PTHR46491">
    <property type="entry name" value="CDGSH IRON SULFUR DOMAIN PROTEIN HOMOLOG"/>
    <property type="match status" value="1"/>
</dbReference>
<feature type="compositionally biased region" description="Low complexity" evidence="5">
    <location>
        <begin position="69"/>
        <end position="79"/>
    </location>
</feature>
<evidence type="ECO:0000313" key="8">
    <source>
        <dbReference type="Proteomes" id="UP000661507"/>
    </source>
</evidence>
<feature type="region of interest" description="Disordered" evidence="5">
    <location>
        <begin position="45"/>
        <end position="87"/>
    </location>
</feature>